<reference evidence="2" key="1">
    <citation type="submission" date="2021-04" db="EMBL/GenBank/DDBJ databases">
        <title>Genomic characterization of endocarditis-associated Neisseria elongata subsp. nitroreducens.</title>
        <authorList>
            <person name="Schorner M."/>
            <person name="Passarelli-Araujo H."/>
            <person name="Scheffer M."/>
            <person name="Barazzetti F."/>
            <person name="Martins J."/>
            <person name="Machado H."/>
            <person name="Palmeiro J."/>
            <person name="Bazzo M."/>
        </authorList>
    </citation>
    <scope>NUCLEOTIDE SEQUENCE</scope>
    <source>
        <strain evidence="2">Nel_M001</strain>
    </source>
</reference>
<evidence type="ECO:0000256" key="1">
    <source>
        <dbReference type="SAM" id="MobiDB-lite"/>
    </source>
</evidence>
<comment type="caution">
    <text evidence="2">The sequence shown here is derived from an EMBL/GenBank/DDBJ whole genome shotgun (WGS) entry which is preliminary data.</text>
</comment>
<dbReference type="RefSeq" id="WP_214037438.1">
    <property type="nucleotide sequence ID" value="NZ_JAGJWT010000002.1"/>
</dbReference>
<proteinExistence type="predicted"/>
<feature type="compositionally biased region" description="Basic and acidic residues" evidence="1">
    <location>
        <begin position="36"/>
        <end position="50"/>
    </location>
</feature>
<evidence type="ECO:0000313" key="2">
    <source>
        <dbReference type="EMBL" id="MBS9339982.1"/>
    </source>
</evidence>
<accession>A0A9X0ZW08</accession>
<dbReference type="EMBL" id="JAGJWT010000002">
    <property type="protein sequence ID" value="MBS9339982.1"/>
    <property type="molecule type" value="Genomic_DNA"/>
</dbReference>
<sequence length="50" mass="5495">MPFSDGLLSERPSEKQNAAPKQPAPHTKQAGKPSRNHGDNRTAKKETHAF</sequence>
<dbReference type="AlphaFoldDB" id="A0A9X0ZW08"/>
<protein>
    <submittedName>
        <fullName evidence="2">Uncharacterized protein</fullName>
    </submittedName>
</protein>
<gene>
    <name evidence="2" type="ORF">J8641_03945</name>
</gene>
<dbReference type="Proteomes" id="UP000708805">
    <property type="component" value="Unassembled WGS sequence"/>
</dbReference>
<name>A0A9X0ZW08_NEIEL</name>
<feature type="region of interest" description="Disordered" evidence="1">
    <location>
        <begin position="1"/>
        <end position="50"/>
    </location>
</feature>
<evidence type="ECO:0000313" key="3">
    <source>
        <dbReference type="Proteomes" id="UP000708805"/>
    </source>
</evidence>
<organism evidence="2 3">
    <name type="scientific">Neisseria elongata subsp. nitroreducens</name>
    <dbReference type="NCBI Taxonomy" id="90367"/>
    <lineage>
        <taxon>Bacteria</taxon>
        <taxon>Pseudomonadati</taxon>
        <taxon>Pseudomonadota</taxon>
        <taxon>Betaproteobacteria</taxon>
        <taxon>Neisseriales</taxon>
        <taxon>Neisseriaceae</taxon>
        <taxon>Neisseria</taxon>
    </lineage>
</organism>